<evidence type="ECO:0000313" key="2">
    <source>
        <dbReference type="Proteomes" id="UP000054559"/>
    </source>
</evidence>
<reference evidence="2" key="1">
    <citation type="journal article" date="2010" name="Genome Res.">
        <title>Population genomic sequencing of Coccidioides fungi reveals recent hybridization and transposon control.</title>
        <authorList>
            <person name="Neafsey D.E."/>
            <person name="Barker B.M."/>
            <person name="Sharpton T.J."/>
            <person name="Stajich J.E."/>
            <person name="Park D.J."/>
            <person name="Whiston E."/>
            <person name="Hung C.-Y."/>
            <person name="McMahan C."/>
            <person name="White J."/>
            <person name="Sykes S."/>
            <person name="Heiman D."/>
            <person name="Young S."/>
            <person name="Zeng Q."/>
            <person name="Abouelleil A."/>
            <person name="Aftuck L."/>
            <person name="Bessette D."/>
            <person name="Brown A."/>
            <person name="FitzGerald M."/>
            <person name="Lui A."/>
            <person name="Macdonald J.P."/>
            <person name="Priest M."/>
            <person name="Orbach M.J."/>
            <person name="Galgiani J.N."/>
            <person name="Kirkland T.N."/>
            <person name="Cole G.T."/>
            <person name="Birren B.W."/>
            <person name="Henn M.R."/>
            <person name="Taylor J.W."/>
            <person name="Rounsley S.D."/>
        </authorList>
    </citation>
    <scope>NUCLEOTIDE SEQUENCE [LARGE SCALE GENOMIC DNA]</scope>
    <source>
        <strain evidence="2">RMSCC 3703</strain>
    </source>
</reference>
<proteinExistence type="predicted"/>
<dbReference type="AlphaFoldDB" id="A0A0J8QYW4"/>
<sequence>MRINPCFTQSRLLGAAYPSLALHPMAQLKHKTTNTQTSPHPTFSQRHILTLFVVGRLPAPSIPNLTLYCRLWLISGSASPSCRPTTWLPVCSMAPVMLKATV</sequence>
<gene>
    <name evidence="1" type="ORF">CISG_06089</name>
</gene>
<name>A0A0J8QYW4_COCIT</name>
<protein>
    <submittedName>
        <fullName evidence="1">Uncharacterized protein</fullName>
    </submittedName>
</protein>
<dbReference type="EMBL" id="DS268153">
    <property type="protein sequence ID" value="KMU77245.1"/>
    <property type="molecule type" value="Genomic_DNA"/>
</dbReference>
<organism evidence="1 2">
    <name type="scientific">Coccidioides immitis RMSCC 3703</name>
    <dbReference type="NCBI Taxonomy" id="454286"/>
    <lineage>
        <taxon>Eukaryota</taxon>
        <taxon>Fungi</taxon>
        <taxon>Dikarya</taxon>
        <taxon>Ascomycota</taxon>
        <taxon>Pezizomycotina</taxon>
        <taxon>Eurotiomycetes</taxon>
        <taxon>Eurotiomycetidae</taxon>
        <taxon>Onygenales</taxon>
        <taxon>Onygenaceae</taxon>
        <taxon>Coccidioides</taxon>
    </lineage>
</organism>
<dbReference type="Proteomes" id="UP000054559">
    <property type="component" value="Unassembled WGS sequence"/>
</dbReference>
<accession>A0A0J8QYW4</accession>
<evidence type="ECO:0000313" key="1">
    <source>
        <dbReference type="EMBL" id="KMU77245.1"/>
    </source>
</evidence>